<keyword evidence="2" id="KW-1185">Reference proteome</keyword>
<gene>
    <name evidence="1" type="ORF">DN412_14720</name>
</gene>
<protein>
    <recommendedName>
        <fullName evidence="3">GrpB family protein</fullName>
    </recommendedName>
</protein>
<evidence type="ECO:0000313" key="2">
    <source>
        <dbReference type="Proteomes" id="UP000255165"/>
    </source>
</evidence>
<name>A0A370NVG9_9BURK</name>
<reference evidence="2" key="1">
    <citation type="submission" date="2018-06" db="EMBL/GenBank/DDBJ databases">
        <authorList>
            <person name="Feng T."/>
            <person name="Jeon C.O."/>
        </authorList>
    </citation>
    <scope>NUCLEOTIDE SEQUENCE [LARGE SCALE GENOMIC DNA]</scope>
    <source>
        <strain evidence="2">S23</strain>
    </source>
</reference>
<dbReference type="EMBL" id="QKWJ01000015">
    <property type="protein sequence ID" value="RDK09589.1"/>
    <property type="molecule type" value="Genomic_DNA"/>
</dbReference>
<dbReference type="InterPro" id="IPR007344">
    <property type="entry name" value="GrpB/CoaE"/>
</dbReference>
<dbReference type="Gene3D" id="3.30.460.10">
    <property type="entry name" value="Beta Polymerase, domain 2"/>
    <property type="match status" value="1"/>
</dbReference>
<organism evidence="1 2">
    <name type="scientific">Cupriavidus lacunae</name>
    <dbReference type="NCBI Taxonomy" id="2666307"/>
    <lineage>
        <taxon>Bacteria</taxon>
        <taxon>Pseudomonadati</taxon>
        <taxon>Pseudomonadota</taxon>
        <taxon>Betaproteobacteria</taxon>
        <taxon>Burkholderiales</taxon>
        <taxon>Burkholderiaceae</taxon>
        <taxon>Cupriavidus</taxon>
    </lineage>
</organism>
<dbReference type="Proteomes" id="UP000255165">
    <property type="component" value="Unassembled WGS sequence"/>
</dbReference>
<dbReference type="PANTHER" id="PTHR34822">
    <property type="entry name" value="GRPB DOMAIN PROTEIN (AFU_ORTHOLOGUE AFUA_1G01530)"/>
    <property type="match status" value="1"/>
</dbReference>
<dbReference type="RefSeq" id="WP_115212304.1">
    <property type="nucleotide sequence ID" value="NZ_QKWJ01000015.1"/>
</dbReference>
<dbReference type="InterPro" id="IPR043519">
    <property type="entry name" value="NT_sf"/>
</dbReference>
<dbReference type="Pfam" id="PF04229">
    <property type="entry name" value="GrpB"/>
    <property type="match status" value="1"/>
</dbReference>
<evidence type="ECO:0008006" key="3">
    <source>
        <dbReference type="Google" id="ProtNLM"/>
    </source>
</evidence>
<accession>A0A370NVG9</accession>
<sequence length="173" mass="18459">MGGEGTERLRLDPDAAGSAAAEALYQLLRHRLAAVLPADAVIEHVGATSVRGCLTKGDLDISVQVSREAFAAADQALSVLCERNVGSVRTDTFSAFQRDDLRPPVGIQLVVRGAPLDVFVHFHDRLRANPELVERYNALKRSHEGVEMDAYRAAKSAFIASILSAPGEVPGAG</sequence>
<comment type="caution">
    <text evidence="1">The sequence shown here is derived from an EMBL/GenBank/DDBJ whole genome shotgun (WGS) entry which is preliminary data.</text>
</comment>
<dbReference type="SUPFAM" id="SSF81301">
    <property type="entry name" value="Nucleotidyltransferase"/>
    <property type="match status" value="1"/>
</dbReference>
<dbReference type="AlphaFoldDB" id="A0A370NVG9"/>
<proteinExistence type="predicted"/>
<evidence type="ECO:0000313" key="1">
    <source>
        <dbReference type="EMBL" id="RDK09589.1"/>
    </source>
</evidence>
<dbReference type="PANTHER" id="PTHR34822:SF1">
    <property type="entry name" value="GRPB FAMILY PROTEIN"/>
    <property type="match status" value="1"/>
</dbReference>